<gene>
    <name evidence="2" type="ORF">NDU88_003355</name>
</gene>
<proteinExistence type="predicted"/>
<protein>
    <submittedName>
        <fullName evidence="2">Uncharacterized protein</fullName>
    </submittedName>
</protein>
<reference evidence="2" key="1">
    <citation type="journal article" date="2022" name="bioRxiv">
        <title>Sequencing and chromosome-scale assembly of the giantPleurodeles waltlgenome.</title>
        <authorList>
            <person name="Brown T."/>
            <person name="Elewa A."/>
            <person name="Iarovenko S."/>
            <person name="Subramanian E."/>
            <person name="Araus A.J."/>
            <person name="Petzold A."/>
            <person name="Susuki M."/>
            <person name="Suzuki K.-i.T."/>
            <person name="Hayashi T."/>
            <person name="Toyoda A."/>
            <person name="Oliveira C."/>
            <person name="Osipova E."/>
            <person name="Leigh N.D."/>
            <person name="Simon A."/>
            <person name="Yun M.H."/>
        </authorList>
    </citation>
    <scope>NUCLEOTIDE SEQUENCE</scope>
    <source>
        <strain evidence="2">20211129_DDA</strain>
        <tissue evidence="2">Liver</tissue>
    </source>
</reference>
<feature type="region of interest" description="Disordered" evidence="1">
    <location>
        <begin position="18"/>
        <end position="81"/>
    </location>
</feature>
<organism evidence="2 3">
    <name type="scientific">Pleurodeles waltl</name>
    <name type="common">Iberian ribbed newt</name>
    <dbReference type="NCBI Taxonomy" id="8319"/>
    <lineage>
        <taxon>Eukaryota</taxon>
        <taxon>Metazoa</taxon>
        <taxon>Chordata</taxon>
        <taxon>Craniata</taxon>
        <taxon>Vertebrata</taxon>
        <taxon>Euteleostomi</taxon>
        <taxon>Amphibia</taxon>
        <taxon>Batrachia</taxon>
        <taxon>Caudata</taxon>
        <taxon>Salamandroidea</taxon>
        <taxon>Salamandridae</taxon>
        <taxon>Pleurodelinae</taxon>
        <taxon>Pleurodeles</taxon>
    </lineage>
</organism>
<evidence type="ECO:0000313" key="2">
    <source>
        <dbReference type="EMBL" id="KAJ1171494.1"/>
    </source>
</evidence>
<name>A0AAV7T581_PLEWA</name>
<comment type="caution">
    <text evidence="2">The sequence shown here is derived from an EMBL/GenBank/DDBJ whole genome shotgun (WGS) entry which is preliminary data.</text>
</comment>
<feature type="region of interest" description="Disordered" evidence="1">
    <location>
        <begin position="103"/>
        <end position="191"/>
    </location>
</feature>
<dbReference type="EMBL" id="JANPWB010000007">
    <property type="protein sequence ID" value="KAJ1171494.1"/>
    <property type="molecule type" value="Genomic_DNA"/>
</dbReference>
<accession>A0AAV7T581</accession>
<evidence type="ECO:0000313" key="3">
    <source>
        <dbReference type="Proteomes" id="UP001066276"/>
    </source>
</evidence>
<evidence type="ECO:0000256" key="1">
    <source>
        <dbReference type="SAM" id="MobiDB-lite"/>
    </source>
</evidence>
<dbReference type="Proteomes" id="UP001066276">
    <property type="component" value="Chromosome 4_1"/>
</dbReference>
<dbReference type="AlphaFoldDB" id="A0AAV7T581"/>
<sequence>MDLQLGALSSPLYKLVKPSRGMQDSVPGTFPPGGPEDEAQDVGSHPGAPEPELAEEASPQPSGLLAPSWCGMPEEGSAQPRAWRGLIRAHELSHAGALALRGQRTKIRMGGPTPGPPRALAWGPAGGPELKLEGEASAGPSDFQAQTPRDTAGWRKGVSALGPGGVPAGAPEPKQAGEASSGPVDSQAWAP</sequence>
<keyword evidence="3" id="KW-1185">Reference proteome</keyword>
<feature type="compositionally biased region" description="Low complexity" evidence="1">
    <location>
        <begin position="46"/>
        <end position="61"/>
    </location>
</feature>